<keyword evidence="3" id="KW-1185">Reference proteome</keyword>
<dbReference type="GeneID" id="19892054"/>
<feature type="compositionally biased region" description="Low complexity" evidence="1">
    <location>
        <begin position="8"/>
        <end position="26"/>
    </location>
</feature>
<dbReference type="InParanoid" id="J4KLD1"/>
<dbReference type="AlphaFoldDB" id="J4KLD1"/>
<protein>
    <submittedName>
        <fullName evidence="2">Uncharacterized protein</fullName>
    </submittedName>
</protein>
<organism evidence="2 3">
    <name type="scientific">Beauveria bassiana (strain ARSEF 2860)</name>
    <name type="common">White muscardine disease fungus</name>
    <name type="synonym">Tritirachium shiotae</name>
    <dbReference type="NCBI Taxonomy" id="655819"/>
    <lineage>
        <taxon>Eukaryota</taxon>
        <taxon>Fungi</taxon>
        <taxon>Dikarya</taxon>
        <taxon>Ascomycota</taxon>
        <taxon>Pezizomycotina</taxon>
        <taxon>Sordariomycetes</taxon>
        <taxon>Hypocreomycetidae</taxon>
        <taxon>Hypocreales</taxon>
        <taxon>Cordycipitaceae</taxon>
        <taxon>Beauveria</taxon>
    </lineage>
</organism>
<dbReference type="Proteomes" id="UP000002762">
    <property type="component" value="Unassembled WGS sequence"/>
</dbReference>
<dbReference type="STRING" id="655819.J4KLD1"/>
<name>J4KLD1_BEAB2</name>
<proteinExistence type="predicted"/>
<sequence>MSPAHMILESSPSSADSGSSESSSGFVLSDVANPEANLRTDLEYHRSRLPQLLDVILAKDGLLFCPISKNHFNRDFECGYGTYCSTALVDSLLALAALLAKDRVSVMANPTASTHPGQEDLGQVFTEEAISVLYNGIGLPRRIADIQALGILSLYCLGRNQLNDGRGFASDFGAAIIEQWRTEQPIKPDSRIFPDIQAHASIYCAAVSLNR</sequence>
<evidence type="ECO:0000313" key="2">
    <source>
        <dbReference type="EMBL" id="EJP61994.1"/>
    </source>
</evidence>
<gene>
    <name evidence="2" type="ORF">BBA_09042</name>
</gene>
<dbReference type="EMBL" id="JH725193">
    <property type="protein sequence ID" value="EJP61994.1"/>
    <property type="molecule type" value="Genomic_DNA"/>
</dbReference>
<evidence type="ECO:0000256" key="1">
    <source>
        <dbReference type="SAM" id="MobiDB-lite"/>
    </source>
</evidence>
<feature type="region of interest" description="Disordered" evidence="1">
    <location>
        <begin position="1"/>
        <end position="26"/>
    </location>
</feature>
<accession>J4KLD1</accession>
<dbReference type="RefSeq" id="XP_008602361.1">
    <property type="nucleotide sequence ID" value="XM_008604139.1"/>
</dbReference>
<reference evidence="2 3" key="1">
    <citation type="journal article" date="2012" name="Sci. Rep.">
        <title>Genomic perspectives on the evolution of fungal entomopathogenicity in Beauveria bassiana.</title>
        <authorList>
            <person name="Xiao G."/>
            <person name="Ying S.H."/>
            <person name="Zheng P."/>
            <person name="Wang Z.L."/>
            <person name="Zhang S."/>
            <person name="Xie X.Q."/>
            <person name="Shang Y."/>
            <person name="St Leger R.J."/>
            <person name="Zhao G.P."/>
            <person name="Wang C."/>
            <person name="Feng M.G."/>
        </authorList>
    </citation>
    <scope>NUCLEOTIDE SEQUENCE [LARGE SCALE GENOMIC DNA]</scope>
    <source>
        <strain evidence="2 3">ARSEF 2860</strain>
    </source>
</reference>
<dbReference type="HOGENOM" id="CLU_1094096_0_0_1"/>
<evidence type="ECO:0000313" key="3">
    <source>
        <dbReference type="Proteomes" id="UP000002762"/>
    </source>
</evidence>